<organism evidence="3">
    <name type="scientific">Arthroderma gypseum (strain ATCC MYA-4604 / CBS 118893)</name>
    <name type="common">Microsporum gypseum</name>
    <dbReference type="NCBI Taxonomy" id="535722"/>
    <lineage>
        <taxon>Eukaryota</taxon>
        <taxon>Fungi</taxon>
        <taxon>Dikarya</taxon>
        <taxon>Ascomycota</taxon>
        <taxon>Pezizomycotina</taxon>
        <taxon>Eurotiomycetes</taxon>
        <taxon>Eurotiomycetidae</taxon>
        <taxon>Onygenales</taxon>
        <taxon>Arthrodermataceae</taxon>
        <taxon>Nannizzia</taxon>
    </lineage>
</organism>
<feature type="region of interest" description="Disordered" evidence="1">
    <location>
        <begin position="1"/>
        <end position="46"/>
    </location>
</feature>
<proteinExistence type="predicted"/>
<name>E4UPS4_ARTGP</name>
<reference evidence="3" key="1">
    <citation type="journal article" date="2012" name="MBio">
        <title>Comparative genome analysis of Trichophyton rubrum and related dermatophytes reveals candidate genes involved in infection.</title>
        <authorList>
            <person name="Martinez D.A."/>
            <person name="Oliver B.G."/>
            <person name="Graeser Y."/>
            <person name="Goldberg J.M."/>
            <person name="Li W."/>
            <person name="Martinez-Rossi N.M."/>
            <person name="Monod M."/>
            <person name="Shelest E."/>
            <person name="Barton R.C."/>
            <person name="Birch E."/>
            <person name="Brakhage A.A."/>
            <person name="Chen Z."/>
            <person name="Gurr S.J."/>
            <person name="Heiman D."/>
            <person name="Heitman J."/>
            <person name="Kosti I."/>
            <person name="Rossi A."/>
            <person name="Saif S."/>
            <person name="Samalova M."/>
            <person name="Saunders C.W."/>
            <person name="Shea T."/>
            <person name="Summerbell R.C."/>
            <person name="Xu J."/>
            <person name="Young S."/>
            <person name="Zeng Q."/>
            <person name="Birren B.W."/>
            <person name="Cuomo C.A."/>
            <person name="White T.C."/>
        </authorList>
    </citation>
    <scope>NUCLEOTIDE SEQUENCE [LARGE SCALE GENOMIC DNA]</scope>
    <source>
        <strain evidence="3">ATCC MYA-4604 / CBS 118893</strain>
    </source>
</reference>
<accession>E4UPS4</accession>
<sequence length="80" mass="8447">MSGHLIGESKGAERRTAVTRGLADVGEKREEEDRTGTGEERKAFVGSRTRQGQGVVGWCSLAVAGEEVCSSSSSSIHDPI</sequence>
<dbReference type="InParanoid" id="E4UPS4"/>
<dbReference type="VEuPathDB" id="FungiDB:MGYG_08999"/>
<dbReference type="AlphaFoldDB" id="E4UPS4"/>
<dbReference type="HOGENOM" id="CLU_2589255_0_0_1"/>
<evidence type="ECO:0000313" key="3">
    <source>
        <dbReference type="Proteomes" id="UP000002669"/>
    </source>
</evidence>
<dbReference type="RefSeq" id="XP_003175379.1">
    <property type="nucleotide sequence ID" value="XM_003175331.1"/>
</dbReference>
<keyword evidence="3" id="KW-1185">Reference proteome</keyword>
<gene>
    <name evidence="2" type="ORF">MGYG_08999</name>
</gene>
<protein>
    <submittedName>
        <fullName evidence="2">Uncharacterized protein</fullName>
    </submittedName>
</protein>
<dbReference type="EMBL" id="DS989823">
    <property type="protein sequence ID" value="EFQ99896.1"/>
    <property type="molecule type" value="Genomic_DNA"/>
</dbReference>
<evidence type="ECO:0000256" key="1">
    <source>
        <dbReference type="SAM" id="MobiDB-lite"/>
    </source>
</evidence>
<dbReference type="Proteomes" id="UP000002669">
    <property type="component" value="Unassembled WGS sequence"/>
</dbReference>
<evidence type="ECO:0000313" key="2">
    <source>
        <dbReference type="EMBL" id="EFQ99896.1"/>
    </source>
</evidence>
<dbReference type="GeneID" id="10030687"/>
<feature type="compositionally biased region" description="Basic and acidic residues" evidence="1">
    <location>
        <begin position="25"/>
        <end position="43"/>
    </location>
</feature>